<feature type="domain" description="RNA polymerase sigma-70 region 2" evidence="5">
    <location>
        <begin position="15"/>
        <end position="79"/>
    </location>
</feature>
<keyword evidence="2" id="KW-0805">Transcription regulation</keyword>
<sequence length="182" mass="21311">MHRISEGEEDAFIELYKRYDARLYPFLHKLTRSPQDAREIIQETFLKLWLSRDKLDAVTLPRAYIFRSAANISHNWMKRNLVAQKAEQEHQLRDGRLGTDSTEFRLRTRELQVQLSRIIAGMPEQRQRIYRMHREQGLSTSEIASSLDVSVSTVKNTVAIALKNIRDGLSETGYILFLLLFF</sequence>
<dbReference type="Proteomes" id="UP001220610">
    <property type="component" value="Chromosome"/>
</dbReference>
<dbReference type="InterPro" id="IPR013325">
    <property type="entry name" value="RNA_pol_sigma_r2"/>
</dbReference>
<keyword evidence="4" id="KW-0804">Transcription</keyword>
<evidence type="ECO:0000313" key="7">
    <source>
        <dbReference type="EMBL" id="WEK33671.1"/>
    </source>
</evidence>
<dbReference type="NCBIfam" id="TIGR02937">
    <property type="entry name" value="sigma70-ECF"/>
    <property type="match status" value="1"/>
</dbReference>
<dbReference type="EMBL" id="CP119311">
    <property type="protein sequence ID" value="WEK33671.1"/>
    <property type="molecule type" value="Genomic_DNA"/>
</dbReference>
<dbReference type="PANTHER" id="PTHR43133">
    <property type="entry name" value="RNA POLYMERASE ECF-TYPE SIGMA FACTO"/>
    <property type="match status" value="1"/>
</dbReference>
<evidence type="ECO:0000256" key="3">
    <source>
        <dbReference type="ARBA" id="ARBA00023082"/>
    </source>
</evidence>
<dbReference type="SUPFAM" id="SSF88659">
    <property type="entry name" value="Sigma3 and sigma4 domains of RNA polymerase sigma factors"/>
    <property type="match status" value="1"/>
</dbReference>
<dbReference type="NCBIfam" id="TIGR02985">
    <property type="entry name" value="Sig70_bacteroi1"/>
    <property type="match status" value="1"/>
</dbReference>
<evidence type="ECO:0000256" key="2">
    <source>
        <dbReference type="ARBA" id="ARBA00023015"/>
    </source>
</evidence>
<dbReference type="GO" id="GO:0003677">
    <property type="term" value="F:DNA binding"/>
    <property type="evidence" value="ECO:0007669"/>
    <property type="project" value="InterPro"/>
</dbReference>
<dbReference type="Gene3D" id="1.10.10.10">
    <property type="entry name" value="Winged helix-like DNA-binding domain superfamily/Winged helix DNA-binding domain"/>
    <property type="match status" value="1"/>
</dbReference>
<name>A0AAJ5WKR6_9BACT</name>
<dbReference type="InterPro" id="IPR014327">
    <property type="entry name" value="RNA_pol_sigma70_bacteroid"/>
</dbReference>
<evidence type="ECO:0000256" key="1">
    <source>
        <dbReference type="ARBA" id="ARBA00010641"/>
    </source>
</evidence>
<evidence type="ECO:0000256" key="4">
    <source>
        <dbReference type="ARBA" id="ARBA00023163"/>
    </source>
</evidence>
<evidence type="ECO:0000259" key="5">
    <source>
        <dbReference type="Pfam" id="PF04542"/>
    </source>
</evidence>
<dbReference type="Pfam" id="PF04542">
    <property type="entry name" value="Sigma70_r2"/>
    <property type="match status" value="1"/>
</dbReference>
<accession>A0AAJ5WKR6</accession>
<dbReference type="Gene3D" id="1.10.1740.10">
    <property type="match status" value="1"/>
</dbReference>
<proteinExistence type="inferred from homology"/>
<dbReference type="InterPro" id="IPR013249">
    <property type="entry name" value="RNA_pol_sigma70_r4_t2"/>
</dbReference>
<dbReference type="Pfam" id="PF08281">
    <property type="entry name" value="Sigma70_r4_2"/>
    <property type="match status" value="1"/>
</dbReference>
<organism evidence="7 8">
    <name type="scientific">Candidatus Pseudobacter hemicellulosilyticus</name>
    <dbReference type="NCBI Taxonomy" id="3121375"/>
    <lineage>
        <taxon>Bacteria</taxon>
        <taxon>Pseudomonadati</taxon>
        <taxon>Bacteroidota</taxon>
        <taxon>Chitinophagia</taxon>
        <taxon>Chitinophagales</taxon>
        <taxon>Chitinophagaceae</taxon>
        <taxon>Pseudobacter</taxon>
    </lineage>
</organism>
<dbReference type="InterPro" id="IPR007627">
    <property type="entry name" value="RNA_pol_sigma70_r2"/>
</dbReference>
<protein>
    <submittedName>
        <fullName evidence="7">RNA polymerase sigma-70 factor</fullName>
    </submittedName>
</protein>
<evidence type="ECO:0000259" key="6">
    <source>
        <dbReference type="Pfam" id="PF08281"/>
    </source>
</evidence>
<keyword evidence="3" id="KW-0731">Sigma factor</keyword>
<dbReference type="GO" id="GO:0006352">
    <property type="term" value="P:DNA-templated transcription initiation"/>
    <property type="evidence" value="ECO:0007669"/>
    <property type="project" value="InterPro"/>
</dbReference>
<dbReference type="AlphaFoldDB" id="A0AAJ5WKR6"/>
<dbReference type="PANTHER" id="PTHR43133:SF46">
    <property type="entry name" value="RNA POLYMERASE SIGMA-70 FACTOR ECF SUBFAMILY"/>
    <property type="match status" value="1"/>
</dbReference>
<dbReference type="InterPro" id="IPR013324">
    <property type="entry name" value="RNA_pol_sigma_r3/r4-like"/>
</dbReference>
<dbReference type="InterPro" id="IPR036388">
    <property type="entry name" value="WH-like_DNA-bd_sf"/>
</dbReference>
<evidence type="ECO:0000313" key="8">
    <source>
        <dbReference type="Proteomes" id="UP001220610"/>
    </source>
</evidence>
<gene>
    <name evidence="7" type="ORF">P0Y53_14355</name>
</gene>
<dbReference type="GO" id="GO:0016987">
    <property type="term" value="F:sigma factor activity"/>
    <property type="evidence" value="ECO:0007669"/>
    <property type="project" value="UniProtKB-KW"/>
</dbReference>
<feature type="domain" description="RNA polymerase sigma factor 70 region 4 type 2" evidence="6">
    <location>
        <begin position="114"/>
        <end position="163"/>
    </location>
</feature>
<dbReference type="SUPFAM" id="SSF88946">
    <property type="entry name" value="Sigma2 domain of RNA polymerase sigma factors"/>
    <property type="match status" value="1"/>
</dbReference>
<reference evidence="7" key="1">
    <citation type="submission" date="2023-03" db="EMBL/GenBank/DDBJ databases">
        <title>Andean soil-derived lignocellulolytic bacterial consortium as a source of novel taxa and putative plastic-active enzymes.</title>
        <authorList>
            <person name="Diaz-Garcia L."/>
            <person name="Chuvochina M."/>
            <person name="Feuerriegel G."/>
            <person name="Bunk B."/>
            <person name="Sproer C."/>
            <person name="Streit W.R."/>
            <person name="Rodriguez L.M."/>
            <person name="Overmann J."/>
            <person name="Jimenez D.J."/>
        </authorList>
    </citation>
    <scope>NUCLEOTIDE SEQUENCE</scope>
    <source>
        <strain evidence="7">MAG 7</strain>
    </source>
</reference>
<dbReference type="InterPro" id="IPR039425">
    <property type="entry name" value="RNA_pol_sigma-70-like"/>
</dbReference>
<dbReference type="InterPro" id="IPR014284">
    <property type="entry name" value="RNA_pol_sigma-70_dom"/>
</dbReference>
<comment type="similarity">
    <text evidence="1">Belongs to the sigma-70 factor family. ECF subfamily.</text>
</comment>